<dbReference type="EMBL" id="CP050321">
    <property type="protein sequence ID" value="QIR26995.1"/>
    <property type="molecule type" value="Genomic_DNA"/>
</dbReference>
<dbReference type="GO" id="GO:0006355">
    <property type="term" value="P:regulation of DNA-templated transcription"/>
    <property type="evidence" value="ECO:0007669"/>
    <property type="project" value="InterPro"/>
</dbReference>
<dbReference type="InterPro" id="IPR036388">
    <property type="entry name" value="WH-like_DNA-bd_sf"/>
</dbReference>
<dbReference type="KEGG" id="kgn:GY169_09345"/>
<dbReference type="RefSeq" id="WP_163447963.1">
    <property type="nucleotide sequence ID" value="NZ_CP050321.1"/>
</dbReference>
<name>A0A6G9RL35_9ENTR</name>
<evidence type="ECO:0000313" key="3">
    <source>
        <dbReference type="EMBL" id="QIR26995.1"/>
    </source>
</evidence>
<dbReference type="GO" id="GO:0003677">
    <property type="term" value="F:DNA binding"/>
    <property type="evidence" value="ECO:0007669"/>
    <property type="project" value="UniProtKB-KW"/>
</dbReference>
<dbReference type="Proteomes" id="UP000503580">
    <property type="component" value="Chromosome"/>
</dbReference>
<evidence type="ECO:0000259" key="2">
    <source>
        <dbReference type="SMART" id="SM00421"/>
    </source>
</evidence>
<evidence type="ECO:0000256" key="1">
    <source>
        <dbReference type="ARBA" id="ARBA00023125"/>
    </source>
</evidence>
<feature type="domain" description="HTH luxR-type" evidence="2">
    <location>
        <begin position="113"/>
        <end position="170"/>
    </location>
</feature>
<dbReference type="InterPro" id="IPR000792">
    <property type="entry name" value="Tscrpt_reg_LuxR_C"/>
</dbReference>
<organism evidence="3 4">
    <name type="scientific">Kluyvera genomosp. 3</name>
    <dbReference type="NCBI Taxonomy" id="2774055"/>
    <lineage>
        <taxon>Bacteria</taxon>
        <taxon>Pseudomonadati</taxon>
        <taxon>Pseudomonadota</taxon>
        <taxon>Gammaproteobacteria</taxon>
        <taxon>Enterobacterales</taxon>
        <taxon>Enterobacteriaceae</taxon>
        <taxon>Kluyvera</taxon>
    </lineage>
</organism>
<dbReference type="InterPro" id="IPR016032">
    <property type="entry name" value="Sig_transdc_resp-reg_C-effctor"/>
</dbReference>
<dbReference type="Pfam" id="PF00196">
    <property type="entry name" value="GerE"/>
    <property type="match status" value="1"/>
</dbReference>
<reference evidence="3 4" key="1">
    <citation type="submission" date="2020-02" db="EMBL/GenBank/DDBJ databases">
        <title>Whole genome PO2S7.</title>
        <authorList>
            <person name="Singha K.M."/>
        </authorList>
    </citation>
    <scope>NUCLEOTIDE SEQUENCE [LARGE SCALE GENOMIC DNA]</scope>
    <source>
        <strain evidence="3 4">PO2S7</strain>
    </source>
</reference>
<gene>
    <name evidence="3" type="ORF">GY169_09345</name>
</gene>
<keyword evidence="1" id="KW-0238">DNA-binding</keyword>
<dbReference type="AlphaFoldDB" id="A0A6G9RL35"/>
<dbReference type="Gene3D" id="1.10.10.10">
    <property type="entry name" value="Winged helix-like DNA-binding domain superfamily/Winged helix DNA-binding domain"/>
    <property type="match status" value="1"/>
</dbReference>
<accession>A0A6G9RL35</accession>
<dbReference type="SMART" id="SM00421">
    <property type="entry name" value="HTH_LUXR"/>
    <property type="match status" value="1"/>
</dbReference>
<keyword evidence="4" id="KW-1185">Reference proteome</keyword>
<dbReference type="SUPFAM" id="SSF46894">
    <property type="entry name" value="C-terminal effector domain of the bipartite response regulators"/>
    <property type="match status" value="1"/>
</dbReference>
<protein>
    <recommendedName>
        <fullName evidence="2">HTH luxR-type domain-containing protein</fullName>
    </recommendedName>
</protein>
<evidence type="ECO:0000313" key="4">
    <source>
        <dbReference type="Proteomes" id="UP000503580"/>
    </source>
</evidence>
<proteinExistence type="predicted"/>
<sequence length="186" mass="22121">MRRDDYVRTKHADFWLSDNYLRQGLESIFTQFSLADDTIRYVFLTEQRYSEVREYNYDLQTTKIVLLTDSSFFQFLNNGSIYQFPMRSSIEELQRFVISIADKTEEPRMYKSSVSLSQRERLLIDLIKQGKRIADMSELMDLHIKTVYQARQSLMKKIGCSGAVDLMHKLHSDIFKNWLAESHRLH</sequence>